<dbReference type="PANTHER" id="PTHR39166">
    <property type="entry name" value="BLL1166 PROTEIN"/>
    <property type="match status" value="1"/>
</dbReference>
<evidence type="ECO:0000313" key="1">
    <source>
        <dbReference type="EMBL" id="GGB57396.1"/>
    </source>
</evidence>
<dbReference type="EMBL" id="BMKF01000001">
    <property type="protein sequence ID" value="GGB57396.1"/>
    <property type="molecule type" value="Genomic_DNA"/>
</dbReference>
<dbReference type="Proteomes" id="UP000628854">
    <property type="component" value="Unassembled WGS sequence"/>
</dbReference>
<dbReference type="InterPro" id="IPR009267">
    <property type="entry name" value="NTP_transf_6"/>
</dbReference>
<dbReference type="RefSeq" id="WP_084393993.1">
    <property type="nucleotide sequence ID" value="NZ_BMKF01000001.1"/>
</dbReference>
<sequence>MSLSEAEFLHHVRSVPTNVELLARLPELGLSQCYLTAGCLFQPVWNHRSGNDPAWGISDFDVFYFDDSDTSYEAEDAVIQRAASAFADLDAVIEIRNQARVHLWYEQKFGRPIAPITSSEDGIGGFLVACTCVGINVDTGDLHAPYGLGDLWNGILRPNPGNIDDPLFTRKAESYRTRWPWLTIRHGD</sequence>
<dbReference type="PANTHER" id="PTHR39166:SF1">
    <property type="entry name" value="BLL1166 PROTEIN"/>
    <property type="match status" value="1"/>
</dbReference>
<organism evidence="1 2">
    <name type="scientific">Henriciella pelagia</name>
    <dbReference type="NCBI Taxonomy" id="1977912"/>
    <lineage>
        <taxon>Bacteria</taxon>
        <taxon>Pseudomonadati</taxon>
        <taxon>Pseudomonadota</taxon>
        <taxon>Alphaproteobacteria</taxon>
        <taxon>Hyphomonadales</taxon>
        <taxon>Hyphomonadaceae</taxon>
        <taxon>Henriciella</taxon>
    </lineage>
</organism>
<reference evidence="2" key="1">
    <citation type="journal article" date="2019" name="Int. J. Syst. Evol. Microbiol.">
        <title>The Global Catalogue of Microorganisms (GCM) 10K type strain sequencing project: providing services to taxonomists for standard genome sequencing and annotation.</title>
        <authorList>
            <consortium name="The Broad Institute Genomics Platform"/>
            <consortium name="The Broad Institute Genome Sequencing Center for Infectious Disease"/>
            <person name="Wu L."/>
            <person name="Ma J."/>
        </authorList>
    </citation>
    <scope>NUCLEOTIDE SEQUENCE [LARGE SCALE GENOMIC DNA]</scope>
    <source>
        <strain evidence="2">CGMCC 1.15928</strain>
    </source>
</reference>
<protein>
    <recommendedName>
        <fullName evidence="3">Nucleotidyltransferase family protein</fullName>
    </recommendedName>
</protein>
<evidence type="ECO:0008006" key="3">
    <source>
        <dbReference type="Google" id="ProtNLM"/>
    </source>
</evidence>
<dbReference type="Pfam" id="PF06042">
    <property type="entry name" value="NTP_transf_6"/>
    <property type="match status" value="1"/>
</dbReference>
<proteinExistence type="predicted"/>
<accession>A0ABQ1J2Z4</accession>
<comment type="caution">
    <text evidence="1">The sequence shown here is derived from an EMBL/GenBank/DDBJ whole genome shotgun (WGS) entry which is preliminary data.</text>
</comment>
<evidence type="ECO:0000313" key="2">
    <source>
        <dbReference type="Proteomes" id="UP000628854"/>
    </source>
</evidence>
<name>A0ABQ1J2Z4_9PROT</name>
<gene>
    <name evidence="1" type="ORF">GCM10011503_02210</name>
</gene>
<keyword evidence="2" id="KW-1185">Reference proteome</keyword>